<keyword evidence="3" id="KW-1185">Reference proteome</keyword>
<dbReference type="InterPro" id="IPR006674">
    <property type="entry name" value="HD_domain"/>
</dbReference>
<evidence type="ECO:0000313" key="2">
    <source>
        <dbReference type="EMBL" id="GAA5187079.1"/>
    </source>
</evidence>
<dbReference type="RefSeq" id="WP_345315360.1">
    <property type="nucleotide sequence ID" value="NZ_BAABLF010000004.1"/>
</dbReference>
<organism evidence="2 3">
    <name type="scientific">Ferrimonas gelatinilytica</name>
    <dbReference type="NCBI Taxonomy" id="1255257"/>
    <lineage>
        <taxon>Bacteria</taxon>
        <taxon>Pseudomonadati</taxon>
        <taxon>Pseudomonadota</taxon>
        <taxon>Gammaproteobacteria</taxon>
        <taxon>Alteromonadales</taxon>
        <taxon>Ferrimonadaceae</taxon>
        <taxon>Ferrimonas</taxon>
    </lineage>
</organism>
<sequence length="227" mass="25150">MTRPSTPPLDSMPFNRQWRLQCQRWAEAAGSDGAHNLAHIQRVVVTAQRLGQQAGAELAVILPAAWLHDVVLIDKRDPRRSQASLLAADKAVSLLTEHGYPRQYLDAIHHAIAAHSWSAGIEPTTLEAQIVQDADRLDALGAIGLARCLMLGGEFGNQLYHSEDPLASSRPLDDGQYCLDHFFTKLRHLPGQLRTEAGRQEGAKRWALMQTFIDRLQQEIAQPGETS</sequence>
<accession>A0ABP9RW30</accession>
<protein>
    <submittedName>
        <fullName evidence="2">HD domain-containing protein</fullName>
    </submittedName>
</protein>
<dbReference type="CDD" id="cd00077">
    <property type="entry name" value="HDc"/>
    <property type="match status" value="1"/>
</dbReference>
<gene>
    <name evidence="2" type="ORF">GCM10025772_03960</name>
</gene>
<feature type="domain" description="HD/PDEase" evidence="1">
    <location>
        <begin position="32"/>
        <end position="149"/>
    </location>
</feature>
<dbReference type="PANTHER" id="PTHR33594:SF1">
    <property type="entry name" value="HD_PDEASE DOMAIN-CONTAINING PROTEIN"/>
    <property type="match status" value="1"/>
</dbReference>
<dbReference type="Proteomes" id="UP001501600">
    <property type="component" value="Unassembled WGS sequence"/>
</dbReference>
<dbReference type="Pfam" id="PF01966">
    <property type="entry name" value="HD"/>
    <property type="match status" value="1"/>
</dbReference>
<evidence type="ECO:0000259" key="1">
    <source>
        <dbReference type="SMART" id="SM00471"/>
    </source>
</evidence>
<dbReference type="SUPFAM" id="SSF109604">
    <property type="entry name" value="HD-domain/PDEase-like"/>
    <property type="match status" value="1"/>
</dbReference>
<dbReference type="InterPro" id="IPR003607">
    <property type="entry name" value="HD/PDEase_dom"/>
</dbReference>
<dbReference type="Gene3D" id="1.10.3210.50">
    <property type="match status" value="1"/>
</dbReference>
<dbReference type="SMART" id="SM00471">
    <property type="entry name" value="HDc"/>
    <property type="match status" value="1"/>
</dbReference>
<name>A0ABP9RW30_9GAMM</name>
<reference evidence="3" key="1">
    <citation type="journal article" date="2019" name="Int. J. Syst. Evol. Microbiol.">
        <title>The Global Catalogue of Microorganisms (GCM) 10K type strain sequencing project: providing services to taxonomists for standard genome sequencing and annotation.</title>
        <authorList>
            <consortium name="The Broad Institute Genomics Platform"/>
            <consortium name="The Broad Institute Genome Sequencing Center for Infectious Disease"/>
            <person name="Wu L."/>
            <person name="Ma J."/>
        </authorList>
    </citation>
    <scope>NUCLEOTIDE SEQUENCE [LARGE SCALE GENOMIC DNA]</scope>
    <source>
        <strain evidence="3">JCM 18720</strain>
    </source>
</reference>
<comment type="caution">
    <text evidence="2">The sequence shown here is derived from an EMBL/GenBank/DDBJ whole genome shotgun (WGS) entry which is preliminary data.</text>
</comment>
<evidence type="ECO:0000313" key="3">
    <source>
        <dbReference type="Proteomes" id="UP001501600"/>
    </source>
</evidence>
<dbReference type="PANTHER" id="PTHR33594">
    <property type="entry name" value="SUPERFAMILY HYDROLASE, PUTATIVE (AFU_ORTHOLOGUE AFUA_1G03035)-RELATED"/>
    <property type="match status" value="1"/>
</dbReference>
<dbReference type="EMBL" id="BAABLF010000004">
    <property type="protein sequence ID" value="GAA5187079.1"/>
    <property type="molecule type" value="Genomic_DNA"/>
</dbReference>
<proteinExistence type="predicted"/>